<keyword evidence="1" id="KW-1133">Transmembrane helix</keyword>
<keyword evidence="1" id="KW-0812">Transmembrane</keyword>
<proteinExistence type="predicted"/>
<organism evidence="2 3">
    <name type="scientific">Cylindrospermum stagnale PCC 7417</name>
    <dbReference type="NCBI Taxonomy" id="56107"/>
    <lineage>
        <taxon>Bacteria</taxon>
        <taxon>Bacillati</taxon>
        <taxon>Cyanobacteriota</taxon>
        <taxon>Cyanophyceae</taxon>
        <taxon>Nostocales</taxon>
        <taxon>Nostocaceae</taxon>
        <taxon>Cylindrospermum</taxon>
    </lineage>
</organism>
<evidence type="ECO:0008006" key="4">
    <source>
        <dbReference type="Google" id="ProtNLM"/>
    </source>
</evidence>
<dbReference type="KEGG" id="csg:Cylst_6154"/>
<gene>
    <name evidence="2" type="ORF">Cylst_6154</name>
</gene>
<dbReference type="AlphaFoldDB" id="K9X7S8"/>
<keyword evidence="1" id="KW-0472">Membrane</keyword>
<dbReference type="HOGENOM" id="CLU_2681573_0_0_3"/>
<evidence type="ECO:0000256" key="1">
    <source>
        <dbReference type="SAM" id="Phobius"/>
    </source>
</evidence>
<name>K9X7S8_9NOST</name>
<accession>K9X7S8</accession>
<feature type="transmembrane region" description="Helical" evidence="1">
    <location>
        <begin position="48"/>
        <end position="71"/>
    </location>
</feature>
<dbReference type="eggNOG" id="COG0534">
    <property type="taxonomic scope" value="Bacteria"/>
</dbReference>
<dbReference type="STRING" id="56107.Cylst_6154"/>
<evidence type="ECO:0000313" key="3">
    <source>
        <dbReference type="Proteomes" id="UP000010475"/>
    </source>
</evidence>
<dbReference type="RefSeq" id="WP_015211353.1">
    <property type="nucleotide sequence ID" value="NC_019757.1"/>
</dbReference>
<protein>
    <recommendedName>
        <fullName evidence="4">Na+-driven multidrug efflux pump</fullName>
    </recommendedName>
</protein>
<dbReference type="Proteomes" id="UP000010475">
    <property type="component" value="Chromosome"/>
</dbReference>
<reference evidence="2 3" key="1">
    <citation type="submission" date="2012-06" db="EMBL/GenBank/DDBJ databases">
        <title>Finished chromosome of genome of Cylindrospermum stagnale PCC 7417.</title>
        <authorList>
            <consortium name="US DOE Joint Genome Institute"/>
            <person name="Gugger M."/>
            <person name="Coursin T."/>
            <person name="Rippka R."/>
            <person name="Tandeau De Marsac N."/>
            <person name="Huntemann M."/>
            <person name="Wei C.-L."/>
            <person name="Han J."/>
            <person name="Detter J.C."/>
            <person name="Han C."/>
            <person name="Tapia R."/>
            <person name="Chen A."/>
            <person name="Kyrpides N."/>
            <person name="Mavromatis K."/>
            <person name="Markowitz V."/>
            <person name="Szeto E."/>
            <person name="Ivanova N."/>
            <person name="Pagani I."/>
            <person name="Pati A."/>
            <person name="Goodwin L."/>
            <person name="Nordberg H.P."/>
            <person name="Cantor M.N."/>
            <person name="Hua S.X."/>
            <person name="Woyke T."/>
            <person name="Kerfeld C.A."/>
        </authorList>
    </citation>
    <scope>NUCLEOTIDE SEQUENCE [LARGE SCALE GENOMIC DNA]</scope>
    <source>
        <strain evidence="2 3">PCC 7417</strain>
    </source>
</reference>
<sequence>MRSPSKFLSEVRATLQLAVPLGGIQLSEASVSFVNTVMMGFLGIERLAGGALGVITFLYFLTPTYLWMLLFNTC</sequence>
<dbReference type="EMBL" id="CP003642">
    <property type="protein sequence ID" value="AFZ28121.1"/>
    <property type="molecule type" value="Genomic_DNA"/>
</dbReference>
<evidence type="ECO:0000313" key="2">
    <source>
        <dbReference type="EMBL" id="AFZ28121.1"/>
    </source>
</evidence>
<keyword evidence="3" id="KW-1185">Reference proteome</keyword>